<sequence length="198" mass="21708">MITSSSMPSIGSFGKPKPWNPGMVHGHDFDAHRLAGAWATAAALFGLYANGPRADKGSADPQQRDQTLGQAFSFKDTPEFCSAASGRRSVAPLPSAALGRAKQIAVLTSFLLLHLRTTRSSSRYSYCWFVLYCEPTHQLELCTRTGHSSRTLQAPDRLFRLHTLFTTIPCVAATPQGQAFAPALVPLPKHHHHLHHQR</sequence>
<dbReference type="AlphaFoldDB" id="A0A9P4XRH3"/>
<name>A0A9P4XRH3_9HYPO</name>
<evidence type="ECO:0000313" key="1">
    <source>
        <dbReference type="EMBL" id="KAF3077665.1"/>
    </source>
</evidence>
<organism evidence="1 2">
    <name type="scientific">Trichoderma lentiforme</name>
    <dbReference type="NCBI Taxonomy" id="1567552"/>
    <lineage>
        <taxon>Eukaryota</taxon>
        <taxon>Fungi</taxon>
        <taxon>Dikarya</taxon>
        <taxon>Ascomycota</taxon>
        <taxon>Pezizomycotina</taxon>
        <taxon>Sordariomycetes</taxon>
        <taxon>Hypocreomycetidae</taxon>
        <taxon>Hypocreales</taxon>
        <taxon>Hypocreaceae</taxon>
        <taxon>Trichoderma</taxon>
    </lineage>
</organism>
<dbReference type="EMBL" id="QLNT01000001">
    <property type="protein sequence ID" value="KAF3077665.1"/>
    <property type="molecule type" value="Genomic_DNA"/>
</dbReference>
<gene>
    <name evidence="1" type="ORF">CFAM422_000496</name>
</gene>
<dbReference type="Proteomes" id="UP000801864">
    <property type="component" value="Unassembled WGS sequence"/>
</dbReference>
<accession>A0A9P4XRH3</accession>
<keyword evidence="2" id="KW-1185">Reference proteome</keyword>
<reference evidence="1 2" key="1">
    <citation type="submission" date="2018-06" db="EMBL/GenBank/DDBJ databases">
        <title>Genome analysis of cellulolytic fungus Trichoderma lentiforme CFAM-422.</title>
        <authorList>
            <person name="Steindorff A.S."/>
            <person name="Formighieri E.F."/>
            <person name="Midorikawa G.E.O."/>
            <person name="Tamietti M.S."/>
            <person name="Ramos E.Z."/>
            <person name="Silva A.S."/>
            <person name="Bon E.P.S."/>
            <person name="Mendes T.D."/>
            <person name="Damaso M.C.T."/>
            <person name="Favaro L.C.L."/>
        </authorList>
    </citation>
    <scope>NUCLEOTIDE SEQUENCE [LARGE SCALE GENOMIC DNA]</scope>
    <source>
        <strain evidence="1 2">CFAM-422</strain>
    </source>
</reference>
<protein>
    <submittedName>
        <fullName evidence="1">Uncharacterized protein</fullName>
    </submittedName>
</protein>
<comment type="caution">
    <text evidence="1">The sequence shown here is derived from an EMBL/GenBank/DDBJ whole genome shotgun (WGS) entry which is preliminary data.</text>
</comment>
<evidence type="ECO:0000313" key="2">
    <source>
        <dbReference type="Proteomes" id="UP000801864"/>
    </source>
</evidence>
<proteinExistence type="predicted"/>